<feature type="region of interest" description="Disordered" evidence="1">
    <location>
        <begin position="1"/>
        <end position="40"/>
    </location>
</feature>
<dbReference type="EMBL" id="JARPUR010000002">
    <property type="protein sequence ID" value="KAK4882086.1"/>
    <property type="molecule type" value="Genomic_DNA"/>
</dbReference>
<proteinExistence type="predicted"/>
<feature type="compositionally biased region" description="Acidic residues" evidence="1">
    <location>
        <begin position="30"/>
        <end position="40"/>
    </location>
</feature>
<evidence type="ECO:0000313" key="2">
    <source>
        <dbReference type="EMBL" id="KAK4882086.1"/>
    </source>
</evidence>
<sequence>MPEELKKRDAHVTGEYNEPVHKTPDRDVDISDFDSDDDIADPDYDVVLVRMNTEDLSSQNKNVFLSEVPGCSKDPDCNSSADTVFSLDLQSTITNFGDYSSDDDCADSNYHPDATDESSSEDERRSQNDYLELLPKRDCNMSNNHGTVTPSTKVPCGSIMYQVDNTINKTTIVKKNVHNFGIYKENGDVRKGNKKMDFCYFCEEEVLNFARHVLRHHQNEIDVMKISVLPPNSAERKTLLRNLRNKGNYLNSNVACKPVQKLKVFTDTLPCTNCLGFFSTKTLWRHRKKCLGTKSKNHKAEAQNLLIANLKVDLQLRNSVFPKMRADDISLTAKSDPLICAFGARYIKIHREKHFINVTSRKMRELARLLIEIRQRDNSIKSLFEALKPKYFDLIVEATKTVAKFNFETNRFESPSYALNMGTTLKQCADIAIILALKRKNVAATVTSAEAEADLKSLIQIIEAQWQFEISSQASSDLNIKKWNKVSIVPLAQDLKTLKEFLILKARTAIEKLQIENTDLVQYTILLETIYCRVLLLNRRRPGELQRLELKIYQDANKSSTSYDEFMEGKSLNEINFNLDEDLMENVDEEDSDEEKLPLRPISPVTNSIHKPEDAPKKSKKIVKTPWTNEQKQIVEQFFSNHIKAKKPPKKDECEFFSWCSGVATEHKIDDVVTGQDNMQEFMQRLNLRLKDSFEQINSYKVFEHYHNQGHLVLLKKLAEMSQIKIEKKTKAKHQEENQKGISQEARKGNQANSKPQEPIEHIKTLTLNYIKSLCKKEINVTGKDTDGYETLKNLSEQLDTLLENINFEIESESIIKISCIYCDHISKAYCVNAKYADNIVFPRKTEKLGAGDILYNAQYPTTDDIKEMLQRAKLDSLKDVNELGMTINSKSDKVDLPGIIVNNSETDDEGSGEELEKESEDGNEVTSETESLAETVAEVENLLDLEDLNFKDYATSNSKNPSAFLKITLSNGKHKNCKKI</sequence>
<name>A0AAN7PGR2_9COLE</name>
<evidence type="ECO:0000313" key="3">
    <source>
        <dbReference type="Proteomes" id="UP001353858"/>
    </source>
</evidence>
<feature type="region of interest" description="Disordered" evidence="1">
    <location>
        <begin position="590"/>
        <end position="622"/>
    </location>
</feature>
<protein>
    <submittedName>
        <fullName evidence="2">Uncharacterized protein</fullName>
    </submittedName>
</protein>
<evidence type="ECO:0000256" key="1">
    <source>
        <dbReference type="SAM" id="MobiDB-lite"/>
    </source>
</evidence>
<feature type="region of interest" description="Disordered" evidence="1">
    <location>
        <begin position="104"/>
        <end position="127"/>
    </location>
</feature>
<dbReference type="Proteomes" id="UP001353858">
    <property type="component" value="Unassembled WGS sequence"/>
</dbReference>
<feature type="compositionally biased region" description="Basic and acidic residues" evidence="1">
    <location>
        <begin position="729"/>
        <end position="739"/>
    </location>
</feature>
<reference evidence="3" key="1">
    <citation type="submission" date="2023-01" db="EMBL/GenBank/DDBJ databases">
        <title>Key to firefly adult light organ development and bioluminescence: homeobox transcription factors regulate luciferase expression and transportation to peroxisome.</title>
        <authorList>
            <person name="Fu X."/>
        </authorList>
    </citation>
    <scope>NUCLEOTIDE SEQUENCE [LARGE SCALE GENOMIC DNA]</scope>
</reference>
<organism evidence="2 3">
    <name type="scientific">Aquatica leii</name>
    <dbReference type="NCBI Taxonomy" id="1421715"/>
    <lineage>
        <taxon>Eukaryota</taxon>
        <taxon>Metazoa</taxon>
        <taxon>Ecdysozoa</taxon>
        <taxon>Arthropoda</taxon>
        <taxon>Hexapoda</taxon>
        <taxon>Insecta</taxon>
        <taxon>Pterygota</taxon>
        <taxon>Neoptera</taxon>
        <taxon>Endopterygota</taxon>
        <taxon>Coleoptera</taxon>
        <taxon>Polyphaga</taxon>
        <taxon>Elateriformia</taxon>
        <taxon>Elateroidea</taxon>
        <taxon>Lampyridae</taxon>
        <taxon>Luciolinae</taxon>
        <taxon>Aquatica</taxon>
    </lineage>
</organism>
<feature type="compositionally biased region" description="Acidic residues" evidence="1">
    <location>
        <begin position="906"/>
        <end position="924"/>
    </location>
</feature>
<dbReference type="PANTHER" id="PTHR33480:SF1">
    <property type="entry name" value="TYR RECOMBINASE DOMAIN-CONTAINING PROTEIN"/>
    <property type="match status" value="1"/>
</dbReference>
<dbReference type="AlphaFoldDB" id="A0AAN7PGR2"/>
<gene>
    <name evidence="2" type="ORF">RN001_005405</name>
</gene>
<feature type="region of interest" description="Disordered" evidence="1">
    <location>
        <begin position="729"/>
        <end position="758"/>
    </location>
</feature>
<dbReference type="PANTHER" id="PTHR33480">
    <property type="entry name" value="SET DOMAIN-CONTAINING PROTEIN-RELATED"/>
    <property type="match status" value="1"/>
</dbReference>
<feature type="region of interest" description="Disordered" evidence="1">
    <location>
        <begin position="901"/>
        <end position="935"/>
    </location>
</feature>
<accession>A0AAN7PGR2</accession>
<comment type="caution">
    <text evidence="2">The sequence shown here is derived from an EMBL/GenBank/DDBJ whole genome shotgun (WGS) entry which is preliminary data.</text>
</comment>
<keyword evidence="3" id="KW-1185">Reference proteome</keyword>
<feature type="compositionally biased region" description="Basic and acidic residues" evidence="1">
    <location>
        <begin position="1"/>
        <end position="29"/>
    </location>
</feature>